<evidence type="ECO:0000313" key="25">
    <source>
        <dbReference type="Proteomes" id="UP000004263"/>
    </source>
</evidence>
<evidence type="ECO:0000256" key="2">
    <source>
        <dbReference type="ARBA" id="ARBA00004673"/>
    </source>
</evidence>
<dbReference type="PRINTS" id="PR00605">
    <property type="entry name" value="CYTCHROMECIC"/>
</dbReference>
<keyword evidence="11" id="KW-0677">Repeat</keyword>
<feature type="transmembrane region" description="Helical" evidence="22">
    <location>
        <begin position="64"/>
        <end position="83"/>
    </location>
</feature>
<keyword evidence="6 19" id="KW-0997">Cell inner membrane</keyword>
<comment type="subcellular location">
    <subcellularLocation>
        <location evidence="1 19">Cell inner membrane</location>
    </subcellularLocation>
</comment>
<keyword evidence="8 19" id="KW-0679">Respiratory chain</keyword>
<dbReference type="UniPathway" id="UPA00705"/>
<feature type="domain" description="Cytochrome c" evidence="23">
    <location>
        <begin position="128"/>
        <end position="209"/>
    </location>
</feature>
<dbReference type="GO" id="GO:0006119">
    <property type="term" value="P:oxidative phosphorylation"/>
    <property type="evidence" value="ECO:0007669"/>
    <property type="project" value="UniProtKB-UniPathway"/>
</dbReference>
<dbReference type="STRING" id="207949.RED65_09964"/>
<dbReference type="SUPFAM" id="SSF46626">
    <property type="entry name" value="Cytochrome c"/>
    <property type="match status" value="2"/>
</dbReference>
<evidence type="ECO:0000256" key="10">
    <source>
        <dbReference type="ARBA" id="ARBA00022723"/>
    </source>
</evidence>
<dbReference type="HOGENOM" id="CLU_047545_2_0_6"/>
<comment type="cofactor">
    <cofactor evidence="19 21">
        <name>heme c</name>
        <dbReference type="ChEBI" id="CHEBI:61717"/>
    </cofactor>
    <text evidence="19 21">Binds 2 heme C groups per subunit.</text>
</comment>
<dbReference type="GO" id="GO:0005506">
    <property type="term" value="F:iron ion binding"/>
    <property type="evidence" value="ECO:0007669"/>
    <property type="project" value="InterPro"/>
</dbReference>
<evidence type="ECO:0000256" key="16">
    <source>
        <dbReference type="ARBA" id="ARBA00023004"/>
    </source>
</evidence>
<dbReference type="RefSeq" id="WP_007017130.1">
    <property type="nucleotide sequence ID" value="NZ_CH724113.1"/>
</dbReference>
<evidence type="ECO:0000259" key="23">
    <source>
        <dbReference type="PROSITE" id="PS51007"/>
    </source>
</evidence>
<comment type="similarity">
    <text evidence="3 19">Belongs to the CcoP / FixP family.</text>
</comment>
<dbReference type="GO" id="GO:0016491">
    <property type="term" value="F:oxidoreductase activity"/>
    <property type="evidence" value="ECO:0007669"/>
    <property type="project" value="UniProtKB-KW"/>
</dbReference>
<dbReference type="GO" id="GO:0005886">
    <property type="term" value="C:plasma membrane"/>
    <property type="evidence" value="ECO:0007669"/>
    <property type="project" value="UniProtKB-SubCell"/>
</dbReference>
<evidence type="ECO:0000256" key="6">
    <source>
        <dbReference type="ARBA" id="ARBA00022519"/>
    </source>
</evidence>
<feature type="binding site" description="covalent" evidence="21">
    <location>
        <position position="231"/>
    </location>
    <ligand>
        <name>heme c</name>
        <dbReference type="ChEBI" id="CHEBI:61717"/>
        <label>2</label>
    </ligand>
</feature>
<dbReference type="GO" id="GO:1902600">
    <property type="term" value="P:proton transmembrane transport"/>
    <property type="evidence" value="ECO:0007669"/>
    <property type="project" value="UniProtKB-KW"/>
</dbReference>
<keyword evidence="14 22" id="KW-1133">Transmembrane helix</keyword>
<evidence type="ECO:0000256" key="22">
    <source>
        <dbReference type="SAM" id="Phobius"/>
    </source>
</evidence>
<evidence type="ECO:0000256" key="4">
    <source>
        <dbReference type="ARBA" id="ARBA00022448"/>
    </source>
</evidence>
<evidence type="ECO:0000256" key="14">
    <source>
        <dbReference type="ARBA" id="ARBA00022989"/>
    </source>
</evidence>
<keyword evidence="7 19" id="KW-0349">Heme</keyword>
<proteinExistence type="inferred from homology"/>
<feature type="binding site" description="axial binding residue" evidence="20">
    <location>
        <position position="145"/>
    </location>
    <ligand>
        <name>heme c</name>
        <dbReference type="ChEBI" id="CHEBI:61717"/>
        <label>1</label>
    </ligand>
    <ligandPart>
        <name>Fe</name>
        <dbReference type="ChEBI" id="CHEBI:18248"/>
    </ligandPart>
</feature>
<keyword evidence="4 19" id="KW-0813">Transport</keyword>
<organism evidence="24 25">
    <name type="scientific">Bermanella marisrubri</name>
    <dbReference type="NCBI Taxonomy" id="207949"/>
    <lineage>
        <taxon>Bacteria</taxon>
        <taxon>Pseudomonadati</taxon>
        <taxon>Pseudomonadota</taxon>
        <taxon>Gammaproteobacteria</taxon>
        <taxon>Oceanospirillales</taxon>
        <taxon>Oceanospirillaceae</taxon>
        <taxon>Bermanella</taxon>
    </lineage>
</organism>
<dbReference type="GO" id="GO:0020037">
    <property type="term" value="F:heme binding"/>
    <property type="evidence" value="ECO:0007669"/>
    <property type="project" value="InterPro"/>
</dbReference>
<dbReference type="Proteomes" id="UP000004263">
    <property type="component" value="Unassembled WGS sequence"/>
</dbReference>
<dbReference type="InterPro" id="IPR009056">
    <property type="entry name" value="Cyt_c-like_dom"/>
</dbReference>
<keyword evidence="10 19" id="KW-0479">Metal-binding</keyword>
<dbReference type="PANTHER" id="PTHR33751:SF1">
    <property type="entry name" value="CBB3-TYPE CYTOCHROME C OXIDASE SUBUNIT FIXP"/>
    <property type="match status" value="1"/>
</dbReference>
<dbReference type="PIRSF" id="PIRSF000006">
    <property type="entry name" value="Cbb3-Cox_fixP"/>
    <property type="match status" value="1"/>
</dbReference>
<accession>Q1N683</accession>
<reference evidence="24 25" key="1">
    <citation type="submission" date="2006-03" db="EMBL/GenBank/DDBJ databases">
        <authorList>
            <person name="Pinhassi J."/>
            <person name="Pedros-Alio C."/>
            <person name="Ferriera S."/>
            <person name="Johnson J."/>
            <person name="Kravitz S."/>
            <person name="Halpern A."/>
            <person name="Remington K."/>
            <person name="Beeson K."/>
            <person name="Tran B."/>
            <person name="Rogers Y.-H."/>
            <person name="Friedman R."/>
            <person name="Venter J.C."/>
        </authorList>
    </citation>
    <scope>NUCLEOTIDE SEQUENCE [LARGE SCALE GENOMIC DNA]</scope>
    <source>
        <strain evidence="24 25">RED65</strain>
    </source>
</reference>
<feature type="domain" description="Cytochrome c" evidence="23">
    <location>
        <begin position="215"/>
        <end position="296"/>
    </location>
</feature>
<dbReference type="InterPro" id="IPR050597">
    <property type="entry name" value="Cytochrome_c_Oxidase_Subunit"/>
</dbReference>
<feature type="binding site" description="axial binding residue" evidence="20">
    <location>
        <position position="184"/>
    </location>
    <ligand>
        <name>heme c</name>
        <dbReference type="ChEBI" id="CHEBI:61717"/>
        <label>2</label>
    </ligand>
    <ligandPart>
        <name>Fe</name>
        <dbReference type="ChEBI" id="CHEBI:18248"/>
    </ligandPart>
</feature>
<feature type="binding site" description="axial binding residue" evidence="20">
    <location>
        <position position="273"/>
    </location>
    <ligand>
        <name>heme c</name>
        <dbReference type="ChEBI" id="CHEBI:61717"/>
        <label>1</label>
    </ligand>
    <ligandPart>
        <name>Fe</name>
        <dbReference type="ChEBI" id="CHEBI:18248"/>
    </ligandPart>
</feature>
<dbReference type="Pfam" id="PF14715">
    <property type="entry name" value="FixP_N"/>
    <property type="match status" value="1"/>
</dbReference>
<gene>
    <name evidence="24" type="ORF">RED65_09964</name>
</gene>
<evidence type="ECO:0000256" key="3">
    <source>
        <dbReference type="ARBA" id="ARBA00006113"/>
    </source>
</evidence>
<dbReference type="InterPro" id="IPR036909">
    <property type="entry name" value="Cyt_c-like_dom_sf"/>
</dbReference>
<evidence type="ECO:0000256" key="18">
    <source>
        <dbReference type="ARBA" id="ARBA00023136"/>
    </source>
</evidence>
<dbReference type="InterPro" id="IPR038414">
    <property type="entry name" value="CcoP_N_sf"/>
</dbReference>
<comment type="subunit">
    <text evidence="19">Component of the cbb3-type cytochrome c oxidase.</text>
</comment>
<keyword evidence="25" id="KW-1185">Reference proteome</keyword>
<keyword evidence="18 19" id="KW-0472">Membrane</keyword>
<keyword evidence="13 19" id="KW-0249">Electron transport</keyword>
<keyword evidence="17 19" id="KW-0406">Ion transport</keyword>
<dbReference type="PROSITE" id="PS51007">
    <property type="entry name" value="CYTC"/>
    <property type="match status" value="2"/>
</dbReference>
<dbReference type="PANTHER" id="PTHR33751">
    <property type="entry name" value="CBB3-TYPE CYTOCHROME C OXIDASE SUBUNIT FIXP"/>
    <property type="match status" value="1"/>
</dbReference>
<evidence type="ECO:0000313" key="24">
    <source>
        <dbReference type="EMBL" id="EAT13709.1"/>
    </source>
</evidence>
<dbReference type="GO" id="GO:0009055">
    <property type="term" value="F:electron transfer activity"/>
    <property type="evidence" value="ECO:0007669"/>
    <property type="project" value="InterPro"/>
</dbReference>
<name>Q1N683_9GAMM</name>
<dbReference type="Pfam" id="PF13442">
    <property type="entry name" value="Cytochrome_CBB3"/>
    <property type="match status" value="2"/>
</dbReference>
<dbReference type="InterPro" id="IPR008168">
    <property type="entry name" value="Cyt_C_IC"/>
</dbReference>
<comment type="caution">
    <text evidence="24">The sequence shown here is derived from an EMBL/GenBank/DDBJ whole genome shotgun (WGS) entry which is preliminary data.</text>
</comment>
<evidence type="ECO:0000256" key="21">
    <source>
        <dbReference type="PIRSR" id="PIRSR000006-2"/>
    </source>
</evidence>
<dbReference type="InterPro" id="IPR032858">
    <property type="entry name" value="CcoP_N"/>
</dbReference>
<evidence type="ECO:0000256" key="20">
    <source>
        <dbReference type="PIRSR" id="PIRSR000006-1"/>
    </source>
</evidence>
<keyword evidence="5 19" id="KW-1003">Cell membrane</keyword>
<evidence type="ECO:0000256" key="12">
    <source>
        <dbReference type="ARBA" id="ARBA00022781"/>
    </source>
</evidence>
<evidence type="ECO:0000256" key="1">
    <source>
        <dbReference type="ARBA" id="ARBA00004533"/>
    </source>
</evidence>
<keyword evidence="12 19" id="KW-0375">Hydrogen ion transport</keyword>
<feature type="binding site" description="covalent" evidence="21">
    <location>
        <position position="144"/>
    </location>
    <ligand>
        <name>heme c</name>
        <dbReference type="ChEBI" id="CHEBI:61717"/>
        <label>1</label>
    </ligand>
</feature>
<evidence type="ECO:0000256" key="9">
    <source>
        <dbReference type="ARBA" id="ARBA00022692"/>
    </source>
</evidence>
<dbReference type="InterPro" id="IPR004678">
    <property type="entry name" value="Cyt_c_oxidase_cbb3_su3"/>
</dbReference>
<sequence length="301" mass="33264">MSELSTFWHIWVSAIVIGSMVACGILLVVTKRGQNYDEETDQTTGHAFDGIEELDNPLPKWWNMFFWVTIVFGFAYILIYGVGDWRGFSNWSSHSQWEAEVAKAEEKFAPYYEKLNAMGPEELIQSDEAMATGQRIYASNCSICHGSTAQGSLGFPNLTDNDWLYGGSFEAIKTTLLQGRQGAMPANGLMPNMTESQRNDVTAYVLSLSGREGSGDAENGKPLYMQACVACHGVDAKGNQAVGAPNLTDNIWLYGGSEKQINFTLKHGRNGVMPAWKEILGEDKIHVLAGYVYSLSKKDQE</sequence>
<comment type="pathway">
    <text evidence="2 19">Energy metabolism; oxidative phosphorylation.</text>
</comment>
<evidence type="ECO:0000256" key="7">
    <source>
        <dbReference type="ARBA" id="ARBA00022617"/>
    </source>
</evidence>
<evidence type="ECO:0000256" key="8">
    <source>
        <dbReference type="ARBA" id="ARBA00022660"/>
    </source>
</evidence>
<dbReference type="OrthoDB" id="9811281at2"/>
<dbReference type="AlphaFoldDB" id="Q1N683"/>
<keyword evidence="16 19" id="KW-0408">Iron</keyword>
<dbReference type="NCBIfam" id="TIGR00782">
    <property type="entry name" value="ccoP"/>
    <property type="match status" value="1"/>
</dbReference>
<dbReference type="Gene3D" id="6.10.280.130">
    <property type="match status" value="1"/>
</dbReference>
<evidence type="ECO:0000256" key="17">
    <source>
        <dbReference type="ARBA" id="ARBA00023065"/>
    </source>
</evidence>
<feature type="binding site" description="covalent" evidence="21">
    <location>
        <position position="228"/>
    </location>
    <ligand>
        <name>heme c</name>
        <dbReference type="ChEBI" id="CHEBI:61717"/>
        <label>2</label>
    </ligand>
</feature>
<keyword evidence="9 22" id="KW-0812">Transmembrane</keyword>
<feature type="binding site" description="axial binding residue" evidence="20">
    <location>
        <position position="232"/>
    </location>
    <ligand>
        <name>heme c</name>
        <dbReference type="ChEBI" id="CHEBI:61717"/>
        <label>2</label>
    </ligand>
    <ligandPart>
        <name>Fe</name>
        <dbReference type="ChEBI" id="CHEBI:18248"/>
    </ligandPart>
</feature>
<dbReference type="Gene3D" id="1.10.760.10">
    <property type="entry name" value="Cytochrome c-like domain"/>
    <property type="match status" value="2"/>
</dbReference>
<comment type="function">
    <text evidence="19">C-type cytochrome. Part of the cbb3-type cytochrome c oxidase complex.</text>
</comment>
<evidence type="ECO:0000256" key="11">
    <source>
        <dbReference type="ARBA" id="ARBA00022737"/>
    </source>
</evidence>
<evidence type="ECO:0000256" key="15">
    <source>
        <dbReference type="ARBA" id="ARBA00023002"/>
    </source>
</evidence>
<evidence type="ECO:0000256" key="19">
    <source>
        <dbReference type="PIRNR" id="PIRNR000006"/>
    </source>
</evidence>
<feature type="binding site" description="covalent" evidence="21">
    <location>
        <position position="141"/>
    </location>
    <ligand>
        <name>heme c</name>
        <dbReference type="ChEBI" id="CHEBI:61717"/>
        <label>1</label>
    </ligand>
</feature>
<dbReference type="EMBL" id="AAQH01000001">
    <property type="protein sequence ID" value="EAT13709.1"/>
    <property type="molecule type" value="Genomic_DNA"/>
</dbReference>
<evidence type="ECO:0000256" key="13">
    <source>
        <dbReference type="ARBA" id="ARBA00022982"/>
    </source>
</evidence>
<evidence type="ECO:0000256" key="5">
    <source>
        <dbReference type="ARBA" id="ARBA00022475"/>
    </source>
</evidence>
<keyword evidence="15 19" id="KW-0560">Oxidoreductase</keyword>
<feature type="transmembrane region" description="Helical" evidence="22">
    <location>
        <begin position="7"/>
        <end position="29"/>
    </location>
</feature>
<protein>
    <recommendedName>
        <fullName evidence="19">Cbb3-type cytochrome c oxidase subunit</fullName>
    </recommendedName>
</protein>